<proteinExistence type="predicted"/>
<name>A0AC34F7L9_9BILA</name>
<reference evidence="2" key="1">
    <citation type="submission" date="2022-11" db="UniProtKB">
        <authorList>
            <consortium name="WormBaseParasite"/>
        </authorList>
    </citation>
    <scope>IDENTIFICATION</scope>
</reference>
<organism evidence="1 2">
    <name type="scientific">Panagrolaimus sp. ES5</name>
    <dbReference type="NCBI Taxonomy" id="591445"/>
    <lineage>
        <taxon>Eukaryota</taxon>
        <taxon>Metazoa</taxon>
        <taxon>Ecdysozoa</taxon>
        <taxon>Nematoda</taxon>
        <taxon>Chromadorea</taxon>
        <taxon>Rhabditida</taxon>
        <taxon>Tylenchina</taxon>
        <taxon>Panagrolaimomorpha</taxon>
        <taxon>Panagrolaimoidea</taxon>
        <taxon>Panagrolaimidae</taxon>
        <taxon>Panagrolaimus</taxon>
    </lineage>
</organism>
<accession>A0AC34F7L9</accession>
<dbReference type="WBParaSite" id="ES5_v2.g13286.t1">
    <property type="protein sequence ID" value="ES5_v2.g13286.t1"/>
    <property type="gene ID" value="ES5_v2.g13286"/>
</dbReference>
<protein>
    <submittedName>
        <fullName evidence="2">Dimethylargininase</fullName>
    </submittedName>
</protein>
<evidence type="ECO:0000313" key="2">
    <source>
        <dbReference type="WBParaSite" id="ES5_v2.g13286.t1"/>
    </source>
</evidence>
<dbReference type="Proteomes" id="UP000887579">
    <property type="component" value="Unplaced"/>
</dbReference>
<sequence length="229" mass="25332">MNQLYKSLETETKTKPFICTTNLNSKAGVDIIELAPDENSPEPFSLFPDDVAIVINGTALLTRPKKLSACRLQEIKGILKDLTWQIVEAPEQEHGKPVILEGSDVLFTGKEIFVGIRKNGTNIEGAVAADGVLTTTSEKESVSIRTKMEREAAHRYKVLTLEKEEAVNCISVNNHLIFRTDVGELKFGLLERPTELWGITATELSKIGYPISKFCLLVKKIKSAKSVMS</sequence>
<evidence type="ECO:0000313" key="1">
    <source>
        <dbReference type="Proteomes" id="UP000887579"/>
    </source>
</evidence>